<keyword evidence="8" id="KW-1185">Reference proteome</keyword>
<dbReference type="InterPro" id="IPR045229">
    <property type="entry name" value="TPP_enz"/>
</dbReference>
<dbReference type="Pfam" id="PF02775">
    <property type="entry name" value="TPP_enzyme_C"/>
    <property type="match status" value="1"/>
</dbReference>
<evidence type="ECO:0000313" key="7">
    <source>
        <dbReference type="EMBL" id="KAH0523016.1"/>
    </source>
</evidence>
<comment type="caution">
    <text evidence="7">The sequence shown here is derived from an EMBL/GenBank/DDBJ whole genome shotgun (WGS) entry which is preliminary data.</text>
</comment>
<feature type="domain" description="Thiamine pyrophosphate enzyme central" evidence="4">
    <location>
        <begin position="209"/>
        <end position="312"/>
    </location>
</feature>
<dbReference type="InterPro" id="IPR012000">
    <property type="entry name" value="Thiamin_PyroP_enz_cen_dom"/>
</dbReference>
<evidence type="ECO:0000256" key="1">
    <source>
        <dbReference type="ARBA" id="ARBA00007812"/>
    </source>
</evidence>
<dbReference type="Gene3D" id="3.40.50.970">
    <property type="match status" value="2"/>
</dbReference>
<name>A0A9P8HBY3_9HYPO</name>
<dbReference type="GO" id="GO:0050660">
    <property type="term" value="F:flavin adenine dinucleotide binding"/>
    <property type="evidence" value="ECO:0007669"/>
    <property type="project" value="TreeGrafter"/>
</dbReference>
<feature type="domain" description="Thiamine pyrophosphate enzyme N-terminal TPP-binding" evidence="6">
    <location>
        <begin position="7"/>
        <end position="135"/>
    </location>
</feature>
<dbReference type="SUPFAM" id="SSF52518">
    <property type="entry name" value="Thiamin diphosphate-binding fold (THDP-binding)"/>
    <property type="match status" value="2"/>
</dbReference>
<keyword evidence="2 3" id="KW-0786">Thiamine pyrophosphate</keyword>
<proteinExistence type="inferred from homology"/>
<evidence type="ECO:0000259" key="4">
    <source>
        <dbReference type="Pfam" id="PF00205"/>
    </source>
</evidence>
<protein>
    <recommendedName>
        <fullName evidence="9">Pyruvate decarboxylase</fullName>
    </recommendedName>
</protein>
<evidence type="ECO:0000256" key="3">
    <source>
        <dbReference type="RuleBase" id="RU362132"/>
    </source>
</evidence>
<dbReference type="NCBIfam" id="NF006203">
    <property type="entry name" value="PRK08327.1"/>
    <property type="match status" value="1"/>
</dbReference>
<dbReference type="GO" id="GO:0005739">
    <property type="term" value="C:mitochondrion"/>
    <property type="evidence" value="ECO:0007669"/>
    <property type="project" value="TreeGrafter"/>
</dbReference>
<feature type="domain" description="Thiamine pyrophosphate enzyme TPP-binding" evidence="5">
    <location>
        <begin position="416"/>
        <end position="576"/>
    </location>
</feature>
<dbReference type="EMBL" id="JAIMJC010000006">
    <property type="protein sequence ID" value="KAH0523016.1"/>
    <property type="molecule type" value="Genomic_DNA"/>
</dbReference>
<reference evidence="7 8" key="1">
    <citation type="submission" date="2021-08" db="EMBL/GenBank/DDBJ databases">
        <title>The highly contiguous genome resource for Trichoderma semiorbis FJ059, a fungal antagonistic to plant pathogens.</title>
        <authorList>
            <person name="Liu T."/>
        </authorList>
    </citation>
    <scope>NUCLEOTIDE SEQUENCE [LARGE SCALE GENOMIC DNA]</scope>
    <source>
        <strain evidence="7 8">FJ059</strain>
    </source>
</reference>
<dbReference type="Gene3D" id="3.40.50.1220">
    <property type="entry name" value="TPP-binding domain"/>
    <property type="match status" value="1"/>
</dbReference>
<comment type="similarity">
    <text evidence="1 3">Belongs to the TPP enzyme family.</text>
</comment>
<dbReference type="GO" id="GO:0009099">
    <property type="term" value="P:L-valine biosynthetic process"/>
    <property type="evidence" value="ECO:0007669"/>
    <property type="project" value="TreeGrafter"/>
</dbReference>
<dbReference type="GO" id="GO:0000287">
    <property type="term" value="F:magnesium ion binding"/>
    <property type="evidence" value="ECO:0007669"/>
    <property type="project" value="InterPro"/>
</dbReference>
<dbReference type="Proteomes" id="UP000826573">
    <property type="component" value="Unassembled WGS sequence"/>
</dbReference>
<dbReference type="InterPro" id="IPR029061">
    <property type="entry name" value="THDP-binding"/>
</dbReference>
<evidence type="ECO:0000259" key="6">
    <source>
        <dbReference type="Pfam" id="PF02776"/>
    </source>
</evidence>
<dbReference type="InterPro" id="IPR012001">
    <property type="entry name" value="Thiamin_PyroP_enz_TPP-bd_dom"/>
</dbReference>
<evidence type="ECO:0008006" key="9">
    <source>
        <dbReference type="Google" id="ProtNLM"/>
    </source>
</evidence>
<dbReference type="AlphaFoldDB" id="A0A9P8HBY3"/>
<dbReference type="InterPro" id="IPR029035">
    <property type="entry name" value="DHS-like_NAD/FAD-binding_dom"/>
</dbReference>
<accession>A0A9P8HBY3</accession>
<evidence type="ECO:0000256" key="2">
    <source>
        <dbReference type="ARBA" id="ARBA00023052"/>
    </source>
</evidence>
<dbReference type="InterPro" id="IPR011766">
    <property type="entry name" value="TPP_enzyme_TPP-bd"/>
</dbReference>
<sequence>MYSTSFAFFEAIWDAGVTHCFVNLGSDHPGMIEAMVQGQREAKGKFPRIITCPSEMVAMSMADGYARLTGKPQCVIVHVDVGTQALGVAVHNASSGHAPVLIFAGMSPFTQEGEMRGSRTEFIHWLQDVPDQKAILGQYCRYTAEIKTGVNIKQMVNRALQFSRTTPQGPVYLCAAREVMEAEIKPYSINQKHWDPVELGGLSSRAASNIAESLANAQKPLIVTGYSGRNHDIPGSLVELADTIKALRVLDTAGSDMCFPGNHPAWLGVRQGADESIPEADVILVLDCDVPWIQTRCKPNPDARIFHIDADPLKQRMPLFYIESEARYLADSLTSIRQILDNLKSGETAKVLAAKDQTVAEETRHQSYSSKLQRINDAAQPFANGSFGTAYLSKVLRTVCPEDTIWAVEAVTNTGFIHDNVRPTQPGSWINCGGGGLGWSGGGALGIKLSTDAQGKGQFVCQVVGDGTYLFSIPGSVYWISKRYNIPILTIVLNNNGWNAPRKSYMLIHPDGVAARATNEEMNISFSPSPDYAGIAAAAGAGDIHALKVTRADELEGILRDAVAKVKAGKTAVVDCKVVPDC</sequence>
<dbReference type="SUPFAM" id="SSF52467">
    <property type="entry name" value="DHS-like NAD/FAD-binding domain"/>
    <property type="match status" value="1"/>
</dbReference>
<dbReference type="Pfam" id="PF02776">
    <property type="entry name" value="TPP_enzyme_N"/>
    <property type="match status" value="1"/>
</dbReference>
<dbReference type="PANTHER" id="PTHR18968">
    <property type="entry name" value="THIAMINE PYROPHOSPHATE ENZYMES"/>
    <property type="match status" value="1"/>
</dbReference>
<gene>
    <name evidence="7" type="ORF">TsFJ059_008075</name>
</gene>
<evidence type="ECO:0000259" key="5">
    <source>
        <dbReference type="Pfam" id="PF02775"/>
    </source>
</evidence>
<dbReference type="CDD" id="cd07035">
    <property type="entry name" value="TPP_PYR_POX_like"/>
    <property type="match status" value="1"/>
</dbReference>
<dbReference type="GO" id="GO:0005948">
    <property type="term" value="C:acetolactate synthase complex"/>
    <property type="evidence" value="ECO:0007669"/>
    <property type="project" value="TreeGrafter"/>
</dbReference>
<organism evidence="7 8">
    <name type="scientific">Trichoderma semiorbis</name>
    <dbReference type="NCBI Taxonomy" id="1491008"/>
    <lineage>
        <taxon>Eukaryota</taxon>
        <taxon>Fungi</taxon>
        <taxon>Dikarya</taxon>
        <taxon>Ascomycota</taxon>
        <taxon>Pezizomycotina</taxon>
        <taxon>Sordariomycetes</taxon>
        <taxon>Hypocreomycetidae</taxon>
        <taxon>Hypocreales</taxon>
        <taxon>Hypocreaceae</taxon>
        <taxon>Trichoderma</taxon>
    </lineage>
</organism>
<dbReference type="GO" id="GO:0003984">
    <property type="term" value="F:acetolactate synthase activity"/>
    <property type="evidence" value="ECO:0007669"/>
    <property type="project" value="TreeGrafter"/>
</dbReference>
<dbReference type="GO" id="GO:0030976">
    <property type="term" value="F:thiamine pyrophosphate binding"/>
    <property type="evidence" value="ECO:0007669"/>
    <property type="project" value="InterPro"/>
</dbReference>
<evidence type="ECO:0000313" key="8">
    <source>
        <dbReference type="Proteomes" id="UP000826573"/>
    </source>
</evidence>
<dbReference type="PANTHER" id="PTHR18968:SF164">
    <property type="entry name" value="PYRUVATE DECARBOXYLASE"/>
    <property type="match status" value="1"/>
</dbReference>
<dbReference type="Pfam" id="PF00205">
    <property type="entry name" value="TPP_enzyme_M"/>
    <property type="match status" value="1"/>
</dbReference>
<dbReference type="GO" id="GO:0009097">
    <property type="term" value="P:isoleucine biosynthetic process"/>
    <property type="evidence" value="ECO:0007669"/>
    <property type="project" value="TreeGrafter"/>
</dbReference>